<dbReference type="Proteomes" id="UP000478740">
    <property type="component" value="Unassembled WGS sequence"/>
</dbReference>
<gene>
    <name evidence="1" type="ORF">GL284_12370</name>
</gene>
<dbReference type="RefSeq" id="WP_155044945.1">
    <property type="nucleotide sequence ID" value="NZ_WMIH01000011.1"/>
</dbReference>
<keyword evidence="2" id="KW-1185">Reference proteome</keyword>
<evidence type="ECO:0000313" key="2">
    <source>
        <dbReference type="Proteomes" id="UP000478740"/>
    </source>
</evidence>
<comment type="caution">
    <text evidence="1">The sequence shown here is derived from an EMBL/GenBank/DDBJ whole genome shotgun (WGS) entry which is preliminary data.</text>
</comment>
<sequence length="107" mass="11375">MAPRPNTGPIDDAEAWIIATPEATYASTAEAFGLGPQSIRARILNRYGSLAAARLAHANGEAAVYQKRILGPVRRCIRCGKSSVIDQGRRMCDPCGADVARIHDGAV</sequence>
<proteinExistence type="predicted"/>
<protein>
    <submittedName>
        <fullName evidence="1">Uncharacterized protein</fullName>
    </submittedName>
</protein>
<name>A0A6L6J1B0_9RHOB</name>
<reference evidence="1 2" key="1">
    <citation type="submission" date="2019-11" db="EMBL/GenBank/DDBJ databases">
        <authorList>
            <person name="Dong K."/>
        </authorList>
    </citation>
    <scope>NUCLEOTIDE SEQUENCE [LARGE SCALE GENOMIC DNA]</scope>
    <source>
        <strain evidence="1 2">DK608</strain>
    </source>
</reference>
<organism evidence="1 2">
    <name type="scientific">Paracoccus shanxieyensis</name>
    <dbReference type="NCBI Taxonomy" id="2675752"/>
    <lineage>
        <taxon>Bacteria</taxon>
        <taxon>Pseudomonadati</taxon>
        <taxon>Pseudomonadota</taxon>
        <taxon>Alphaproteobacteria</taxon>
        <taxon>Rhodobacterales</taxon>
        <taxon>Paracoccaceae</taxon>
        <taxon>Paracoccus</taxon>
    </lineage>
</organism>
<accession>A0A6L6J1B0</accession>
<dbReference type="AlphaFoldDB" id="A0A6L6J1B0"/>
<dbReference type="EMBL" id="WMII01000011">
    <property type="protein sequence ID" value="MTH65060.1"/>
    <property type="molecule type" value="Genomic_DNA"/>
</dbReference>
<evidence type="ECO:0000313" key="1">
    <source>
        <dbReference type="EMBL" id="MTH65060.1"/>
    </source>
</evidence>